<keyword evidence="5" id="KW-0723">Serine/threonine-protein kinase</keyword>
<dbReference type="FunFam" id="1.10.510.10:FF:000068">
    <property type="entry name" value="STE20/SPS1-related proline-alanine-rich protein kinase"/>
    <property type="match status" value="1"/>
</dbReference>
<dbReference type="SMART" id="SM00220">
    <property type="entry name" value="S_TKc"/>
    <property type="match status" value="1"/>
</dbReference>
<feature type="chain" id="PRO_5012596554" description="non-specific serine/threonine protein kinase" evidence="14">
    <location>
        <begin position="21"/>
        <end position="600"/>
    </location>
</feature>
<comment type="subcellular location">
    <subcellularLocation>
        <location evidence="1">Cytoplasm</location>
    </subcellularLocation>
</comment>
<dbReference type="InterPro" id="IPR024678">
    <property type="entry name" value="Kinase_OSR1/WNK_CCT"/>
</dbReference>
<evidence type="ECO:0000256" key="9">
    <source>
        <dbReference type="ARBA" id="ARBA00022777"/>
    </source>
</evidence>
<keyword evidence="10" id="KW-0067">ATP-binding</keyword>
<evidence type="ECO:0000256" key="3">
    <source>
        <dbReference type="ARBA" id="ARBA00012513"/>
    </source>
</evidence>
<comment type="caution">
    <text evidence="16">The sequence shown here is derived from an EMBL/GenBank/DDBJ whole genome shotgun (WGS) entry which is preliminary data.</text>
</comment>
<dbReference type="PANTHER" id="PTHR48012:SF16">
    <property type="entry name" value="NON-SPECIFIC SERINE_THREONINE PROTEIN KINASE"/>
    <property type="match status" value="1"/>
</dbReference>
<name>A0A1V9XBM6_9ACAR</name>
<dbReference type="EC" id="2.7.11.1" evidence="3"/>
<dbReference type="InterPro" id="IPR050629">
    <property type="entry name" value="STE20/SPS1-PAK"/>
</dbReference>
<keyword evidence="8" id="KW-0547">Nucleotide-binding</keyword>
<evidence type="ECO:0000256" key="4">
    <source>
        <dbReference type="ARBA" id="ARBA00022490"/>
    </source>
</evidence>
<dbReference type="SUPFAM" id="SSF56112">
    <property type="entry name" value="Protein kinase-like (PK-like)"/>
    <property type="match status" value="1"/>
</dbReference>
<evidence type="ECO:0000256" key="5">
    <source>
        <dbReference type="ARBA" id="ARBA00022527"/>
    </source>
</evidence>
<evidence type="ECO:0000313" key="16">
    <source>
        <dbReference type="EMBL" id="OQR70944.1"/>
    </source>
</evidence>
<dbReference type="FunFam" id="3.30.200.20:FF:000114">
    <property type="entry name" value="serine/threonine-protein kinase OSR1 isoform X1"/>
    <property type="match status" value="1"/>
</dbReference>
<keyword evidence="14" id="KW-0732">Signal</keyword>
<dbReference type="CDD" id="cd06610">
    <property type="entry name" value="STKc_OSR1_SPAK"/>
    <property type="match status" value="1"/>
</dbReference>
<keyword evidence="6" id="KW-0597">Phosphoprotein</keyword>
<dbReference type="GO" id="GO:0004674">
    <property type="term" value="F:protein serine/threonine kinase activity"/>
    <property type="evidence" value="ECO:0007669"/>
    <property type="project" value="UniProtKB-KW"/>
</dbReference>
<evidence type="ECO:0000256" key="10">
    <source>
        <dbReference type="ARBA" id="ARBA00022840"/>
    </source>
</evidence>
<dbReference type="PANTHER" id="PTHR48012">
    <property type="entry name" value="STERILE20-LIKE KINASE, ISOFORM B-RELATED"/>
    <property type="match status" value="1"/>
</dbReference>
<dbReference type="Pfam" id="PF12202">
    <property type="entry name" value="OSR1_C"/>
    <property type="match status" value="1"/>
</dbReference>
<evidence type="ECO:0000256" key="14">
    <source>
        <dbReference type="SAM" id="SignalP"/>
    </source>
</evidence>
<dbReference type="EMBL" id="MNPL01015698">
    <property type="protein sequence ID" value="OQR70944.1"/>
    <property type="molecule type" value="Genomic_DNA"/>
</dbReference>
<keyword evidence="9 16" id="KW-0418">Kinase</keyword>
<dbReference type="InterPro" id="IPR000719">
    <property type="entry name" value="Prot_kinase_dom"/>
</dbReference>
<dbReference type="Gene3D" id="1.10.510.10">
    <property type="entry name" value="Transferase(Phosphotransferase) domain 1"/>
    <property type="match status" value="1"/>
</dbReference>
<evidence type="ECO:0000256" key="7">
    <source>
        <dbReference type="ARBA" id="ARBA00022679"/>
    </source>
</evidence>
<reference evidence="16 17" key="1">
    <citation type="journal article" date="2017" name="Gigascience">
        <title>Draft genome of the honey bee ectoparasitic mite, Tropilaelaps mercedesae, is shaped by the parasitic life history.</title>
        <authorList>
            <person name="Dong X."/>
            <person name="Armstrong S.D."/>
            <person name="Xia D."/>
            <person name="Makepeace B.L."/>
            <person name="Darby A.C."/>
            <person name="Kadowaki T."/>
        </authorList>
    </citation>
    <scope>NUCLEOTIDE SEQUENCE [LARGE SCALE GENOMIC DNA]</scope>
    <source>
        <strain evidence="16">Wuxi-XJTLU</strain>
    </source>
</reference>
<keyword evidence="4" id="KW-0963">Cytoplasm</keyword>
<feature type="region of interest" description="Disordered" evidence="13">
    <location>
        <begin position="403"/>
        <end position="461"/>
    </location>
</feature>
<accession>A0A1V9XBM6</accession>
<dbReference type="FunCoup" id="A0A1V9XBM6">
    <property type="interactions" value="1061"/>
</dbReference>
<feature type="signal peptide" evidence="14">
    <location>
        <begin position="1"/>
        <end position="20"/>
    </location>
</feature>
<keyword evidence="17" id="KW-1185">Reference proteome</keyword>
<organism evidence="16 17">
    <name type="scientific">Tropilaelaps mercedesae</name>
    <dbReference type="NCBI Taxonomy" id="418985"/>
    <lineage>
        <taxon>Eukaryota</taxon>
        <taxon>Metazoa</taxon>
        <taxon>Ecdysozoa</taxon>
        <taxon>Arthropoda</taxon>
        <taxon>Chelicerata</taxon>
        <taxon>Arachnida</taxon>
        <taxon>Acari</taxon>
        <taxon>Parasitiformes</taxon>
        <taxon>Mesostigmata</taxon>
        <taxon>Gamasina</taxon>
        <taxon>Dermanyssoidea</taxon>
        <taxon>Laelapidae</taxon>
        <taxon>Tropilaelaps</taxon>
    </lineage>
</organism>
<evidence type="ECO:0000256" key="1">
    <source>
        <dbReference type="ARBA" id="ARBA00004496"/>
    </source>
</evidence>
<evidence type="ECO:0000256" key="6">
    <source>
        <dbReference type="ARBA" id="ARBA00022553"/>
    </source>
</evidence>
<dbReference type="PROSITE" id="PS50011">
    <property type="entry name" value="PROTEIN_KINASE_DOM"/>
    <property type="match status" value="1"/>
</dbReference>
<dbReference type="Gene3D" id="3.30.200.20">
    <property type="entry name" value="Phosphorylase Kinase, domain 1"/>
    <property type="match status" value="1"/>
</dbReference>
<dbReference type="GO" id="GO:0005737">
    <property type="term" value="C:cytoplasm"/>
    <property type="evidence" value="ECO:0007669"/>
    <property type="project" value="UniProtKB-SubCell"/>
</dbReference>
<feature type="compositionally biased region" description="Low complexity" evidence="13">
    <location>
        <begin position="413"/>
        <end position="426"/>
    </location>
</feature>
<dbReference type="InParanoid" id="A0A1V9XBM6"/>
<evidence type="ECO:0000256" key="2">
    <source>
        <dbReference type="ARBA" id="ARBA00008874"/>
    </source>
</evidence>
<dbReference type="AlphaFoldDB" id="A0A1V9XBM6"/>
<keyword evidence="7" id="KW-0808">Transferase</keyword>
<dbReference type="OrthoDB" id="8693905at2759"/>
<dbReference type="STRING" id="418985.A0A1V9XBM6"/>
<comment type="catalytic activity">
    <reaction evidence="12">
        <text>L-seryl-[protein] + ATP = O-phospho-L-seryl-[protein] + ADP + H(+)</text>
        <dbReference type="Rhea" id="RHEA:17989"/>
        <dbReference type="Rhea" id="RHEA-COMP:9863"/>
        <dbReference type="Rhea" id="RHEA-COMP:11604"/>
        <dbReference type="ChEBI" id="CHEBI:15378"/>
        <dbReference type="ChEBI" id="CHEBI:29999"/>
        <dbReference type="ChEBI" id="CHEBI:30616"/>
        <dbReference type="ChEBI" id="CHEBI:83421"/>
        <dbReference type="ChEBI" id="CHEBI:456216"/>
        <dbReference type="EC" id="2.7.11.1"/>
    </reaction>
</comment>
<evidence type="ECO:0000313" key="17">
    <source>
        <dbReference type="Proteomes" id="UP000192247"/>
    </source>
</evidence>
<comment type="similarity">
    <text evidence="2">Belongs to the protein kinase superfamily. STE Ser/Thr protein kinase family. STE20 subfamily.</text>
</comment>
<dbReference type="InterPro" id="IPR011009">
    <property type="entry name" value="Kinase-like_dom_sf"/>
</dbReference>
<dbReference type="Pfam" id="PF00069">
    <property type="entry name" value="Pkinase"/>
    <property type="match status" value="1"/>
</dbReference>
<sequence>MCSLIMSLHAGVGATAIVHAALCLPRKERCAIKRINLEKWNTSMDELLKEIQAMRACNHENVVSYYTSFVVKDELWLVIRLLAGGSLLDIIKHRVKTEDCRQGVFDEATIATVLREVLKGLEYFHNNGQIHRDIKAGNILLGEDGTVQIADFGVSSWLATGGDLSRQKSRHTFVGTPCWMAPEVMEQVTGYDFKADIWSFGITAMELITGTAPYHKYPPMKVLMLTLQNDPPTLETVGDDKDQYKAYGKTIRKMISECLQKDPSKRPTASELLKHPFFRKSKDKRYLVQTLLSCAPTIEHRAQRLKHSKRNPGASGRLHRYFKSLLRHSFNRLSSNLFLITTAVKRRLSIIQVIPWSETFLVKTRHNDCCLRCRLELEGGAGGRGGASSGAVGGVSAEELAARQEAISRANQSTSSSDSGTTGPPSLGIEITAGPPQQPSSQLLPGGDQRQPGLTSTATLAANGSNHSAAGAVMSANAGGVDANLPAAALVKSDQTSPSIAHLPVVELALRIRNGKKELNDIKFEFTRDKDTSEGIAAELVGAGLVDGRDKVIVAANLQKLIDGTTNVRSLIFPLTTDPESMPVPDQRTLMGFAQLSIVD</sequence>
<proteinExistence type="inferred from homology"/>
<comment type="catalytic activity">
    <reaction evidence="11">
        <text>L-threonyl-[protein] + ATP = O-phospho-L-threonyl-[protein] + ADP + H(+)</text>
        <dbReference type="Rhea" id="RHEA:46608"/>
        <dbReference type="Rhea" id="RHEA-COMP:11060"/>
        <dbReference type="Rhea" id="RHEA-COMP:11605"/>
        <dbReference type="ChEBI" id="CHEBI:15378"/>
        <dbReference type="ChEBI" id="CHEBI:30013"/>
        <dbReference type="ChEBI" id="CHEBI:30616"/>
        <dbReference type="ChEBI" id="CHEBI:61977"/>
        <dbReference type="ChEBI" id="CHEBI:456216"/>
        <dbReference type="EC" id="2.7.11.1"/>
    </reaction>
</comment>
<evidence type="ECO:0000259" key="15">
    <source>
        <dbReference type="PROSITE" id="PS50011"/>
    </source>
</evidence>
<evidence type="ECO:0000256" key="13">
    <source>
        <dbReference type="SAM" id="MobiDB-lite"/>
    </source>
</evidence>
<dbReference type="Proteomes" id="UP000192247">
    <property type="component" value="Unassembled WGS sequence"/>
</dbReference>
<evidence type="ECO:0000256" key="11">
    <source>
        <dbReference type="ARBA" id="ARBA00047899"/>
    </source>
</evidence>
<dbReference type="Gene3D" id="3.10.20.90">
    <property type="entry name" value="Phosphatidylinositol 3-kinase Catalytic Subunit, Chain A, domain 1"/>
    <property type="match status" value="1"/>
</dbReference>
<evidence type="ECO:0000256" key="8">
    <source>
        <dbReference type="ARBA" id="ARBA00022741"/>
    </source>
</evidence>
<protein>
    <recommendedName>
        <fullName evidence="3">non-specific serine/threonine protein kinase</fullName>
        <ecNumber evidence="3">2.7.11.1</ecNumber>
    </recommendedName>
</protein>
<feature type="domain" description="Protein kinase" evidence="15">
    <location>
        <begin position="4"/>
        <end position="278"/>
    </location>
</feature>
<dbReference type="GO" id="GO:0005524">
    <property type="term" value="F:ATP binding"/>
    <property type="evidence" value="ECO:0007669"/>
    <property type="project" value="UniProtKB-KW"/>
</dbReference>
<evidence type="ECO:0000256" key="12">
    <source>
        <dbReference type="ARBA" id="ARBA00048679"/>
    </source>
</evidence>
<gene>
    <name evidence="16" type="ORF">BIW11_11297</name>
</gene>